<name>A0ACC0RC06_9HYPO</name>
<sequence>MVKIAIAGGAGNVGQEIIDALVARNKHEIIILSRKDAPATELAPGVKWATTSYDDVDQLAGILQGVHTVLSFIANSQDPNATAQKKLIDASVKAGVKRFAPSEWATSGLKHAFWYAFKEETRKYLAELNKDKKVLEYCLFQPGIFTNYMTFPYNSSKHVDLFEVPINFHQRRAIIVEGGEDDVITVTTAQDLAKVVALAVEYEGEWPLVGGIRGANITVSELIKLGEKIRGKSTRPSVEKLNAEDLKAGVIKSSWMPIVTHPDVPPESREALAGSLLAGILLGGFHAGNFLVSDEWNKLLPDYKFTQPEEFLTEAWKAIEAGAKTVFTDY</sequence>
<proteinExistence type="predicted"/>
<reference evidence="1" key="1">
    <citation type="submission" date="2022-06" db="EMBL/GenBank/DDBJ databases">
        <title>Fusarium solani species complex genomes reveal bases of compartmentalisation and animal pathogenesis.</title>
        <authorList>
            <person name="Tsai I.J."/>
        </authorList>
    </citation>
    <scope>NUCLEOTIDE SEQUENCE</scope>
    <source>
        <strain evidence="1">Fu6.1</strain>
    </source>
</reference>
<organism evidence="1 2">
    <name type="scientific">Fusarium keratoplasticum</name>
    <dbReference type="NCBI Taxonomy" id="1328300"/>
    <lineage>
        <taxon>Eukaryota</taxon>
        <taxon>Fungi</taxon>
        <taxon>Dikarya</taxon>
        <taxon>Ascomycota</taxon>
        <taxon>Pezizomycotina</taxon>
        <taxon>Sordariomycetes</taxon>
        <taxon>Hypocreomycetidae</taxon>
        <taxon>Hypocreales</taxon>
        <taxon>Nectriaceae</taxon>
        <taxon>Fusarium</taxon>
        <taxon>Fusarium solani species complex</taxon>
    </lineage>
</organism>
<evidence type="ECO:0000313" key="1">
    <source>
        <dbReference type="EMBL" id="KAI8680328.1"/>
    </source>
</evidence>
<dbReference type="Proteomes" id="UP001065298">
    <property type="component" value="Chromosome 2"/>
</dbReference>
<accession>A0ACC0RC06</accession>
<protein>
    <submittedName>
        <fullName evidence="1">NmrA domain-containing protein</fullName>
    </submittedName>
</protein>
<keyword evidence="2" id="KW-1185">Reference proteome</keyword>
<dbReference type="EMBL" id="CM046504">
    <property type="protein sequence ID" value="KAI8680328.1"/>
    <property type="molecule type" value="Genomic_DNA"/>
</dbReference>
<comment type="caution">
    <text evidence="1">The sequence shown here is derived from an EMBL/GenBank/DDBJ whole genome shotgun (WGS) entry which is preliminary data.</text>
</comment>
<evidence type="ECO:0000313" key="2">
    <source>
        <dbReference type="Proteomes" id="UP001065298"/>
    </source>
</evidence>
<gene>
    <name evidence="1" type="ORF">NCS57_00313100</name>
</gene>